<reference evidence="1 2" key="1">
    <citation type="journal article" date="2022" name="Plant J.">
        <title>Chromosome-level genome of Camellia lanceoleosa provides a valuable resource for understanding genome evolution and self-incompatibility.</title>
        <authorList>
            <person name="Gong W."/>
            <person name="Xiao S."/>
            <person name="Wang L."/>
            <person name="Liao Z."/>
            <person name="Chang Y."/>
            <person name="Mo W."/>
            <person name="Hu G."/>
            <person name="Li W."/>
            <person name="Zhao G."/>
            <person name="Zhu H."/>
            <person name="Hu X."/>
            <person name="Ji K."/>
            <person name="Xiang X."/>
            <person name="Song Q."/>
            <person name="Yuan D."/>
            <person name="Jin S."/>
            <person name="Zhang L."/>
        </authorList>
    </citation>
    <scope>NUCLEOTIDE SEQUENCE [LARGE SCALE GENOMIC DNA]</scope>
    <source>
        <strain evidence="1">SQ_2022a</strain>
    </source>
</reference>
<dbReference type="Proteomes" id="UP001060215">
    <property type="component" value="Chromosome 13"/>
</dbReference>
<proteinExistence type="predicted"/>
<gene>
    <name evidence="1" type="ORF">LOK49_LG12G03028</name>
</gene>
<dbReference type="EMBL" id="CM045770">
    <property type="protein sequence ID" value="KAI7990875.1"/>
    <property type="molecule type" value="Genomic_DNA"/>
</dbReference>
<evidence type="ECO:0000313" key="2">
    <source>
        <dbReference type="Proteomes" id="UP001060215"/>
    </source>
</evidence>
<protein>
    <submittedName>
        <fullName evidence="1">Uncharacterized protein</fullName>
    </submittedName>
</protein>
<organism evidence="1 2">
    <name type="scientific">Camellia lanceoleosa</name>
    <dbReference type="NCBI Taxonomy" id="1840588"/>
    <lineage>
        <taxon>Eukaryota</taxon>
        <taxon>Viridiplantae</taxon>
        <taxon>Streptophyta</taxon>
        <taxon>Embryophyta</taxon>
        <taxon>Tracheophyta</taxon>
        <taxon>Spermatophyta</taxon>
        <taxon>Magnoliopsida</taxon>
        <taxon>eudicotyledons</taxon>
        <taxon>Gunneridae</taxon>
        <taxon>Pentapetalae</taxon>
        <taxon>asterids</taxon>
        <taxon>Ericales</taxon>
        <taxon>Theaceae</taxon>
        <taxon>Camellia</taxon>
    </lineage>
</organism>
<keyword evidence="2" id="KW-1185">Reference proteome</keyword>
<name>A0ACC0FQ55_9ERIC</name>
<sequence length="291" mass="32812">MAKELLGMSQERVHGQDNGLSISTKHCTVEESGAIEAVLVNTNQFYKWFTDLEAAMKSETEEKYQHYLTSLTERIQTCDGILHQVDETPICLMNYTCKDQQRQQRPKLFMMYVIDWYGPLSIHFALILHSIRLPVAIVVNFDLIKCSFKVATNFYSPNMNVANGNFLPLLKRLDECISKEEVVADRPLLQKEELKMGEAKMGVFTAEQCLSSTQPTGSGTGIEVRKVGTVVWHLSALFANVSGHLLFASFELYRHDQCKQAGISIVPPMLYGSCIIGSKTNVLGHSFVFRF</sequence>
<comment type="caution">
    <text evidence="1">The sequence shown here is derived from an EMBL/GenBank/DDBJ whole genome shotgun (WGS) entry which is preliminary data.</text>
</comment>
<evidence type="ECO:0000313" key="1">
    <source>
        <dbReference type="EMBL" id="KAI7990875.1"/>
    </source>
</evidence>
<accession>A0ACC0FQ55</accession>